<feature type="domain" description="Glycosyltransferase subfamily 4-like N-terminal" evidence="2">
    <location>
        <begin position="14"/>
        <end position="184"/>
    </location>
</feature>
<dbReference type="InterPro" id="IPR028098">
    <property type="entry name" value="Glyco_trans_4-like_N"/>
</dbReference>
<dbReference type="STRING" id="1120996.SAMN02746066_03147"/>
<evidence type="ECO:0000313" key="4">
    <source>
        <dbReference type="Proteomes" id="UP000184038"/>
    </source>
</evidence>
<protein>
    <submittedName>
        <fullName evidence="3">1,2-diacylglycerol 3-alpha-glucosyltransferase</fullName>
    </submittedName>
</protein>
<dbReference type="Proteomes" id="UP000184038">
    <property type="component" value="Unassembled WGS sequence"/>
</dbReference>
<evidence type="ECO:0000313" key="3">
    <source>
        <dbReference type="EMBL" id="SHM75195.1"/>
    </source>
</evidence>
<evidence type="ECO:0000259" key="1">
    <source>
        <dbReference type="Pfam" id="PF00534"/>
    </source>
</evidence>
<dbReference type="PANTHER" id="PTHR45947">
    <property type="entry name" value="SULFOQUINOVOSYL TRANSFERASE SQD2"/>
    <property type="match status" value="1"/>
</dbReference>
<keyword evidence="3" id="KW-0808">Transferase</keyword>
<feature type="domain" description="Glycosyl transferase family 1" evidence="1">
    <location>
        <begin position="198"/>
        <end position="347"/>
    </location>
</feature>
<dbReference type="RefSeq" id="WP_073289357.1">
    <property type="nucleotide sequence ID" value="NZ_FRCP01000016.1"/>
</dbReference>
<dbReference type="EMBL" id="FRCP01000016">
    <property type="protein sequence ID" value="SHM75195.1"/>
    <property type="molecule type" value="Genomic_DNA"/>
</dbReference>
<dbReference type="OrthoDB" id="9802525at2"/>
<dbReference type="Gene3D" id="3.40.50.2000">
    <property type="entry name" value="Glycogen Phosphorylase B"/>
    <property type="match status" value="2"/>
</dbReference>
<reference evidence="3 4" key="1">
    <citation type="submission" date="2016-11" db="EMBL/GenBank/DDBJ databases">
        <authorList>
            <person name="Jaros S."/>
            <person name="Januszkiewicz K."/>
            <person name="Wedrychowicz H."/>
        </authorList>
    </citation>
    <scope>NUCLEOTIDE SEQUENCE [LARGE SCALE GENOMIC DNA]</scope>
    <source>
        <strain evidence="3 4">DSM 15930</strain>
    </source>
</reference>
<dbReference type="Pfam" id="PF00534">
    <property type="entry name" value="Glycos_transf_1"/>
    <property type="match status" value="1"/>
</dbReference>
<dbReference type="GO" id="GO:0016758">
    <property type="term" value="F:hexosyltransferase activity"/>
    <property type="evidence" value="ECO:0007669"/>
    <property type="project" value="TreeGrafter"/>
</dbReference>
<dbReference type="SUPFAM" id="SSF53756">
    <property type="entry name" value="UDP-Glycosyltransferase/glycogen phosphorylase"/>
    <property type="match status" value="1"/>
</dbReference>
<sequence length="397" mass="45893">MNIGLFTETYYPEINGVATSCFMLKTELEKMGHNVYVFTTKTPSEPEFEHNVFRVPSVPFIFLSDRRVGLFYHPKLASTIKKLELDLIHTNTEFSLGIFGRIMAKELNIPVVHTYHTIYEDYSHYIMKIKRLDKRTKSAIRYLTRRCCNSASRVIVPTEKVKELLRTYHVYSNIEVIPTGIKLDKFRKDRFSFEEVSELRRHYGIQEEEKTIVYVGRISKEKNIEEILRAMPVYMKQHEEVKFIIVGGGPDKERLMLIARELGIEKRVIFVGEQPWDSIGKYYQLGDVFVSASQSETQGLTYIEAMAAGLPVVAKKDACLDAILIDGYNGFGFVVQKDLYDGLDRILYYNSDSCSGNLYSNNALSIVKSYSTEEFAKNILRVYNEVADERELQEEFL</sequence>
<gene>
    <name evidence="3" type="ORF">SAMN02746066_03147</name>
</gene>
<dbReference type="InterPro" id="IPR050194">
    <property type="entry name" value="Glycosyltransferase_grp1"/>
</dbReference>
<dbReference type="PANTHER" id="PTHR45947:SF3">
    <property type="entry name" value="SULFOQUINOVOSYL TRANSFERASE SQD2"/>
    <property type="match status" value="1"/>
</dbReference>
<dbReference type="CDD" id="cd03817">
    <property type="entry name" value="GT4_UGDG-like"/>
    <property type="match status" value="1"/>
</dbReference>
<evidence type="ECO:0000259" key="2">
    <source>
        <dbReference type="Pfam" id="PF13439"/>
    </source>
</evidence>
<dbReference type="InterPro" id="IPR001296">
    <property type="entry name" value="Glyco_trans_1"/>
</dbReference>
<accession>A0A1M7LBF0</accession>
<organism evidence="3 4">
    <name type="scientific">Anaerosporobacter mobilis DSM 15930</name>
    <dbReference type="NCBI Taxonomy" id="1120996"/>
    <lineage>
        <taxon>Bacteria</taxon>
        <taxon>Bacillati</taxon>
        <taxon>Bacillota</taxon>
        <taxon>Clostridia</taxon>
        <taxon>Lachnospirales</taxon>
        <taxon>Lachnospiraceae</taxon>
        <taxon>Anaerosporobacter</taxon>
    </lineage>
</organism>
<dbReference type="Pfam" id="PF13439">
    <property type="entry name" value="Glyco_transf_4"/>
    <property type="match status" value="1"/>
</dbReference>
<dbReference type="AlphaFoldDB" id="A0A1M7LBF0"/>
<name>A0A1M7LBF0_9FIRM</name>
<keyword evidence="4" id="KW-1185">Reference proteome</keyword>
<proteinExistence type="predicted"/>